<dbReference type="InterPro" id="IPR020846">
    <property type="entry name" value="MFS_dom"/>
</dbReference>
<dbReference type="Pfam" id="PF07690">
    <property type="entry name" value="MFS_1"/>
    <property type="match status" value="1"/>
</dbReference>
<feature type="transmembrane region" description="Helical" evidence="7">
    <location>
        <begin position="115"/>
        <end position="136"/>
    </location>
</feature>
<dbReference type="PANTHER" id="PTHR42718:SF47">
    <property type="entry name" value="METHYL VIOLOGEN RESISTANCE PROTEIN SMVA"/>
    <property type="match status" value="1"/>
</dbReference>
<dbReference type="InterPro" id="IPR036259">
    <property type="entry name" value="MFS_trans_sf"/>
</dbReference>
<keyword evidence="10" id="KW-1185">Reference proteome</keyword>
<feature type="transmembrane region" description="Helical" evidence="7">
    <location>
        <begin position="211"/>
        <end position="229"/>
    </location>
</feature>
<accession>A0A840PED4</accession>
<feature type="transmembrane region" description="Helical" evidence="7">
    <location>
        <begin position="483"/>
        <end position="506"/>
    </location>
</feature>
<evidence type="ECO:0000256" key="5">
    <source>
        <dbReference type="ARBA" id="ARBA00022989"/>
    </source>
</evidence>
<feature type="transmembrane region" description="Helical" evidence="7">
    <location>
        <begin position="413"/>
        <end position="433"/>
    </location>
</feature>
<evidence type="ECO:0000256" key="3">
    <source>
        <dbReference type="ARBA" id="ARBA00022475"/>
    </source>
</evidence>
<protein>
    <submittedName>
        <fullName evidence="9">DHA2 family multidrug resistance protein-like MFS transporter</fullName>
    </submittedName>
</protein>
<evidence type="ECO:0000256" key="1">
    <source>
        <dbReference type="ARBA" id="ARBA00004651"/>
    </source>
</evidence>
<dbReference type="PROSITE" id="PS50850">
    <property type="entry name" value="MFS"/>
    <property type="match status" value="1"/>
</dbReference>
<keyword evidence="4 7" id="KW-0812">Transmembrane</keyword>
<feature type="transmembrane region" description="Helical" evidence="7">
    <location>
        <begin position="174"/>
        <end position="199"/>
    </location>
</feature>
<organism evidence="9 10">
    <name type="scientific">Thermocatellispora tengchongensis</name>
    <dbReference type="NCBI Taxonomy" id="1073253"/>
    <lineage>
        <taxon>Bacteria</taxon>
        <taxon>Bacillati</taxon>
        <taxon>Actinomycetota</taxon>
        <taxon>Actinomycetes</taxon>
        <taxon>Streptosporangiales</taxon>
        <taxon>Streptosporangiaceae</taxon>
        <taxon>Thermocatellispora</taxon>
    </lineage>
</organism>
<feature type="transmembrane region" description="Helical" evidence="7">
    <location>
        <begin position="312"/>
        <end position="333"/>
    </location>
</feature>
<evidence type="ECO:0000256" key="2">
    <source>
        <dbReference type="ARBA" id="ARBA00022448"/>
    </source>
</evidence>
<evidence type="ECO:0000259" key="8">
    <source>
        <dbReference type="PROSITE" id="PS50850"/>
    </source>
</evidence>
<feature type="transmembrane region" description="Helical" evidence="7">
    <location>
        <begin position="340"/>
        <end position="357"/>
    </location>
</feature>
<sequence>MSTTTLAGTPAQAPARAGRREWVGLAVLALPTLLVSIDVFVMLLALPYLSADLGASATQQLWITDIYGFMLAGFLVTMGGLGDRIGRRRLLLIGAAAFGIASVLAAYSVSAGMLIAARALLGVAGATLAPSTLALIGNMFRDPRQRGLAIGVWMTCFMGGAAIGPVVGGAMLASFWWGSAFLLGVPAMVLLLVLGPVLLPEYRGGEGGLDLTSVALSLAAILPVVYGLKELAKGGWAPVPLAALGVGAAVAAVFVRRQRRLADPLLDLRLFRDGAFSTALGSMMFGTMLMGAMMLFITQQLQLVHGLSPLSAGLWMMPAVATNAISFLCSPLLARRFRPAYLIGGGLALSVTGLLLMTQVDAVSGPVTLVTGFAIVNLGAGPLVTLSMDLVIGSAPPSRAGSAAALNETFAEFGFAFGIAALGSIGTAVYRAHVETALPAGLPESAVQAARDTLIGATAAARDLPGTLAAALLGPARDAYTSGLHTVAGISAALLAVVAVLATVLLRHVRPTGARQEHG</sequence>
<dbReference type="AlphaFoldDB" id="A0A840PED4"/>
<feature type="transmembrane region" description="Helical" evidence="7">
    <location>
        <begin position="148"/>
        <end position="168"/>
    </location>
</feature>
<dbReference type="EMBL" id="JACHGN010000008">
    <property type="protein sequence ID" value="MBB5134395.1"/>
    <property type="molecule type" value="Genomic_DNA"/>
</dbReference>
<reference evidence="9 10" key="1">
    <citation type="submission" date="2020-08" db="EMBL/GenBank/DDBJ databases">
        <title>Genomic Encyclopedia of Type Strains, Phase IV (KMG-IV): sequencing the most valuable type-strain genomes for metagenomic binning, comparative biology and taxonomic classification.</title>
        <authorList>
            <person name="Goeker M."/>
        </authorList>
    </citation>
    <scope>NUCLEOTIDE SEQUENCE [LARGE SCALE GENOMIC DNA]</scope>
    <source>
        <strain evidence="9 10">DSM 45615</strain>
    </source>
</reference>
<gene>
    <name evidence="9" type="ORF">HNP84_004127</name>
</gene>
<proteinExistence type="predicted"/>
<dbReference type="CDD" id="cd17321">
    <property type="entry name" value="MFS_MMR_MDR_like"/>
    <property type="match status" value="1"/>
</dbReference>
<dbReference type="InterPro" id="IPR011701">
    <property type="entry name" value="MFS"/>
</dbReference>
<feature type="transmembrane region" description="Helical" evidence="7">
    <location>
        <begin position="90"/>
        <end position="109"/>
    </location>
</feature>
<feature type="transmembrane region" description="Helical" evidence="7">
    <location>
        <begin position="369"/>
        <end position="392"/>
    </location>
</feature>
<dbReference type="RefSeq" id="WP_185051303.1">
    <property type="nucleotide sequence ID" value="NZ_BAABIX010000007.1"/>
</dbReference>
<dbReference type="GO" id="GO:0005886">
    <property type="term" value="C:plasma membrane"/>
    <property type="evidence" value="ECO:0007669"/>
    <property type="project" value="UniProtKB-SubCell"/>
</dbReference>
<keyword evidence="2" id="KW-0813">Transport</keyword>
<evidence type="ECO:0000313" key="9">
    <source>
        <dbReference type="EMBL" id="MBB5134395.1"/>
    </source>
</evidence>
<comment type="caution">
    <text evidence="9">The sequence shown here is derived from an EMBL/GenBank/DDBJ whole genome shotgun (WGS) entry which is preliminary data.</text>
</comment>
<comment type="subcellular location">
    <subcellularLocation>
        <location evidence="1">Cell membrane</location>
        <topology evidence="1">Multi-pass membrane protein</topology>
    </subcellularLocation>
</comment>
<dbReference type="SUPFAM" id="SSF103473">
    <property type="entry name" value="MFS general substrate transporter"/>
    <property type="match status" value="1"/>
</dbReference>
<feature type="domain" description="Major facilitator superfamily (MFS) profile" evidence="8">
    <location>
        <begin position="24"/>
        <end position="510"/>
    </location>
</feature>
<dbReference type="PANTHER" id="PTHR42718">
    <property type="entry name" value="MAJOR FACILITATOR SUPERFAMILY MULTIDRUG TRANSPORTER MFSC"/>
    <property type="match status" value="1"/>
</dbReference>
<evidence type="ECO:0000256" key="7">
    <source>
        <dbReference type="SAM" id="Phobius"/>
    </source>
</evidence>
<feature type="transmembrane region" description="Helical" evidence="7">
    <location>
        <begin position="235"/>
        <end position="255"/>
    </location>
</feature>
<feature type="transmembrane region" description="Helical" evidence="7">
    <location>
        <begin position="61"/>
        <end position="78"/>
    </location>
</feature>
<keyword evidence="5 7" id="KW-1133">Transmembrane helix</keyword>
<evidence type="ECO:0000313" key="10">
    <source>
        <dbReference type="Proteomes" id="UP000578449"/>
    </source>
</evidence>
<dbReference type="GO" id="GO:0022857">
    <property type="term" value="F:transmembrane transporter activity"/>
    <property type="evidence" value="ECO:0007669"/>
    <property type="project" value="InterPro"/>
</dbReference>
<dbReference type="Proteomes" id="UP000578449">
    <property type="component" value="Unassembled WGS sequence"/>
</dbReference>
<feature type="transmembrane region" description="Helical" evidence="7">
    <location>
        <begin position="22"/>
        <end position="49"/>
    </location>
</feature>
<keyword evidence="3" id="KW-1003">Cell membrane</keyword>
<evidence type="ECO:0000256" key="4">
    <source>
        <dbReference type="ARBA" id="ARBA00022692"/>
    </source>
</evidence>
<keyword evidence="6 7" id="KW-0472">Membrane</keyword>
<feature type="transmembrane region" description="Helical" evidence="7">
    <location>
        <begin position="276"/>
        <end position="297"/>
    </location>
</feature>
<evidence type="ECO:0000256" key="6">
    <source>
        <dbReference type="ARBA" id="ARBA00023136"/>
    </source>
</evidence>
<name>A0A840PED4_9ACTN</name>
<dbReference type="Gene3D" id="1.20.1250.20">
    <property type="entry name" value="MFS general substrate transporter like domains"/>
    <property type="match status" value="1"/>
</dbReference>